<dbReference type="eggNOG" id="COG2373">
    <property type="taxonomic scope" value="Bacteria"/>
</dbReference>
<dbReference type="InterPro" id="IPR044016">
    <property type="entry name" value="Big_13"/>
</dbReference>
<dbReference type="eggNOG" id="COG4932">
    <property type="taxonomic scope" value="Bacteria"/>
</dbReference>
<gene>
    <name evidence="5" type="ORF">GTGU_02468</name>
</gene>
<feature type="domain" description="Bacterial Ig-like" evidence="3">
    <location>
        <begin position="1197"/>
        <end position="1283"/>
    </location>
</feature>
<feature type="domain" description="Bacterial Ig" evidence="2">
    <location>
        <begin position="2176"/>
        <end position="2256"/>
    </location>
</feature>
<dbReference type="NCBIfam" id="NF033677">
    <property type="entry name" value="biofilm_BapA_N"/>
    <property type="match status" value="1"/>
</dbReference>
<feature type="compositionally biased region" description="Low complexity" evidence="1">
    <location>
        <begin position="1579"/>
        <end position="1597"/>
    </location>
</feature>
<evidence type="ECO:0000259" key="2">
    <source>
        <dbReference type="Pfam" id="PF17936"/>
    </source>
</evidence>
<feature type="domain" description="Bacterial Ig-like" evidence="3">
    <location>
        <begin position="980"/>
        <end position="1076"/>
    </location>
</feature>
<dbReference type="InterPro" id="IPR048051">
    <property type="entry name" value="BapA-like_prefix-like"/>
</dbReference>
<comment type="caution">
    <text evidence="5">The sequence shown here is derived from an EMBL/GenBank/DDBJ whole genome shotgun (WGS) entry which is preliminary data.</text>
</comment>
<accession>A0A085A8J9</accession>
<feature type="domain" description="Bacterial Ig-like" evidence="3">
    <location>
        <begin position="1897"/>
        <end position="1986"/>
    </location>
</feature>
<feature type="compositionally biased region" description="Polar residues" evidence="1">
    <location>
        <begin position="172"/>
        <end position="184"/>
    </location>
</feature>
<name>A0A085A8J9_9ENTR</name>
<feature type="domain" description="Biofilm-associated protein BapA-like prefix-like" evidence="4">
    <location>
        <begin position="1"/>
        <end position="121"/>
    </location>
</feature>
<feature type="domain" description="Bacterial Ig-like" evidence="3">
    <location>
        <begin position="1693"/>
        <end position="1777"/>
    </location>
</feature>
<dbReference type="Gene3D" id="2.60.40.10">
    <property type="entry name" value="Immunoglobulins"/>
    <property type="match status" value="6"/>
</dbReference>
<evidence type="ECO:0000313" key="5">
    <source>
        <dbReference type="EMBL" id="KFC06544.1"/>
    </source>
</evidence>
<organism evidence="5 6">
    <name type="scientific">Trabulsiella guamensis ATCC 49490</name>
    <dbReference type="NCBI Taxonomy" id="1005994"/>
    <lineage>
        <taxon>Bacteria</taxon>
        <taxon>Pseudomonadati</taxon>
        <taxon>Pseudomonadota</taxon>
        <taxon>Gammaproteobacteria</taxon>
        <taxon>Enterobacterales</taxon>
        <taxon>Enterobacteriaceae</taxon>
        <taxon>Trabulsiella</taxon>
    </lineage>
</organism>
<protein>
    <submittedName>
        <fullName evidence="5">Large repetitive protein</fullName>
    </submittedName>
</protein>
<feature type="domain" description="Bacterial Ig-like" evidence="3">
    <location>
        <begin position="264"/>
        <end position="353"/>
    </location>
</feature>
<feature type="domain" description="Bacterial Ig" evidence="2">
    <location>
        <begin position="1989"/>
        <end position="2069"/>
    </location>
</feature>
<feature type="region of interest" description="Disordered" evidence="1">
    <location>
        <begin position="231"/>
        <end position="258"/>
    </location>
</feature>
<sequence length="3151" mass="316825">MRNVSIISKVTGVSQQVESSVVTLNSSSIVKLPLERSDIATIVRANQDMIITLHSGETITIRNFYASSELGGSQLVLEDNQGALWWIQDPETALQFEPIADINALMVAESGSEAGGAYWPWALGGVAVAGGIAAAASTGGSGGDSDDNGSDNGGSASGSGDGNDTTPPGAPTNISISSEGTLVTGNAEPGSMVVIKNAEGEVLGSGRTDNEGSFSIELSKPHVNGEQLTATATDDAGNDGPSANVNAPNVPLPQTPDIEGAQDDVTSLTGELTQNQFTNDAQPALYGTATALSVVHIYDNGIEVGSVRADADGNWDFTPSEPLSDGSHTITVTASNIKGESQPSESFTLNVDTDMPEAPAIAALTDDAGSGTGTIAANTITDDNTPTLSGTGEAGNIITIYDNGQPVGSVTADNQGNWSFTPATAVAEGTHQFGVSQTDKAGNTSPITNGDTFYVYTTAPAAPTMNAVQDNAGSVTGPLTDNQSTDDNTPTFSGTSQPGVTIQIYDNGTAIGSVVADSNGSWNFTPQPPLAEGNHEITVTATNPLGESDPTNGFTLIVDTFSPGAPSGFTVTDDAPDTVGPLQNGQTTNDTTPTLAGITEASAVIRVYDNNVLLGQTTADAQGNWSFTPSPGLSQGSHSLTVTATDVSGNASPPSGAFVVIIDTTPPQTPTITRVTDDMPGVLGTVANNGLTNDNTPMISGSGEPGSVVKLYDGDTLLTSITVGTSGTWSYQVTTPLDDGEHSFTVTASDSNGNTTSPSAAFTVTIDTGAPATPAIDTVKDDAGTTLNDTQLTDETQPQLSGTAVAGSTITVYDNGTPIGTTIVDGDGAWTFTPQTPLGDGSHTLTATATDPAGNESGEASFTLTVDGTAPDAPLIDSATVVVDGNGVVLNSGNATNDQRPTLSGEGEVDSVITIYNNGSAIGSTTVGSDGQWTFQPSSDLPEGNNVLTATATDPAGNTGDISGSYTVVVDLTAPDKPAIPTITDNAAPGTGNVGNNGATNDTTPTISGTGDAGNLITLYNGNTAIGSTQVDSNGNWSFTPSPALPEDSYTLTVKETDPAGNTSVASDPITFTIDTTPPAAPVISSADDNAGIPATIASGGTTDDATPTINGTGENGTIVTLYNGTTVIGEATVTNGTWSITPATPLQDGTWTLTAVARDPAGNNSATSGDFTLTVNTVLLAAPALIEVVDDTAPVTGALTDGASTNDNTLTFNGTGTPGSTVLIYDTDTTTPVGSVTVHPDGTWTWSSPVLSEGDHTFSFGAENSTGNTLPPSNPIMLTVDTTAPASPTVGTVDPNGTLVSGTADAGSTIIITDNAGTVLGTGVADGSGNYSVTISPAQVNGEALNATAQDPAGNQSPPTGFIAADNPGTVLPPTLVITDDITPLSGALVSGDSTNDTLPTLSGTAVANAIVTIWLDGTRLDSVTADGNGNWEYQLTTPLGEGDHHFAVSQPGSGSSPDVTITVDTSAPTAPALDSVIDDQLPVTGAIASGGTTSDARPTLSGTAEPGSVLTINDNGTAIGSVTVGPGGNWTFTPATPLDDGPHSITLVATDDAGNIGSPSTSFDFNVDTAAPGTPALPTVTDDTGTTPVTLTTGDPTRDTVPTLSGTTDANTTVQIYDNGTLIGTTTADGSGNWSYSGTTFADGNHPITIKVTDPAGNTSATSPTFTLVVDTTAPVAPTITSVVDDQPGVTGPLTSGQVTNDTQPALSGRGEAGATLTILDGSTVLGSVTVQPDGNWTFTPVTPLASGNHSFTVTATDTAGNSSGPSSPFTVVVDVTAPAVPMISGVTDNTTPHTGTIADGGTTNDTRPVLNGTGDVGSIIIIYSDGVALGSTTVGSDGNWTFRPPTALTNGAHDFTLTATDTAGNTSGTSADWTVRVDTTAPAAPVISSIVDNTGSVTGPVTGTQPTNDTTPTLNGTAEANATVTIFDGGTQIGQVQADANGNWTFTPGAALGEGNHAFTASATDIAGNTSVPSAITTIAIDTTGPAAPVVLAVNDTGTQVTGTAEAGSTVTITAADGTVLGTATADGTGAFTATITPAQTNSEMLSATATDRAGNAGDSTSFTAPSTGLPATPIISSVLDDVTPEAGSVARGQSTNDTLPELHGTAQPGVIVTLYDNGALLGSTTADAQGNWSFTPSTALDNGVHSFTVTATNVNGTSAPSQTFGINVDTVAPDAPAATVSADGSSISGTAEANSTVTVTLPGGATITATTDSNGNWTATLPTRQIDGENITVTATDGAGNVSPPYTATAPDLPLAANDNVVNLPLVTEAEVTTQHYDDYGVLLVGALGNVASVLGNDTAHVEFTIADGGSGNVTINAAGTGVVLSLLSSMEILVQVYDTNLQMWTTYADSTDPRFLNLLTLGASGVTLNLEGLPGGSYRVLSYNTDLLATGSYTSLDVTVNQTSAGTITGGTSETGNVITDIDPNSGQDNAPTGTVVTSITDASGATITVPSGGIDVQGNYGTLHINQDGSYTYTLTDTSATVLGRTESFTYTITQNGSSASANLIVTLGAGATASSVTAADDNTSLVFDTDVSAVNNGASSQDGFTVVGVNLGNVLSANVLDDLSNPIIFDVEEGSTRTMTLQSSVGGVAIASSWDLLIYRFNDATQQYEQYRVVDNWLNAPLLGGQSDPLTLTLPGGKYLFLLDTASGISVLTGYTLDVLADHTYNVDSVSATTSGNVLTNDAHSGAVTVTEVNGHLVSATGTTTIDGLYGTLTIDAAGNYTYTLKSGVGADSIKTPDSFVYKITGANGDTSTATLNITPTPHGVDAVNDTSSLMTVTTLQDTSQPFTDSSVGTVTWTSSLFNPTTATGNGTIDIAAGSAVKDVILHFQIASTLALGGLTVNWTIKDGSTIVASGNFSGGSLLGGAIDVAVPGLELHSGSYTLTYTGNVGALSIGNITITPDVRGTTIDLDNFESSGTSAVTGNIFDGSGSTGAADQLASVHTLLTVNGAGGSTATLDPLTNSNAEATINGLYGRLTVGVDGHYTYTLNNGVAISTITQKETFTYTLNDQNGHTDSATLTIDMNPQTVSTAQADRVVGSIYGDTLIYHLLSSNDATGGNGTTDSWSNFSLAQGDKVDIGDLLVGWNGQNASLGNYLTVSASGNNTVISIDRDGTGSTYHSTNLVTLENVHTTLDELIQQNHIVT</sequence>
<reference evidence="6" key="1">
    <citation type="submission" date="2014-05" db="EMBL/GenBank/DDBJ databases">
        <title>ATOL: Assembling a taxonomically balanced genome-scale reconstruction of the evolutionary history of the Enterobacteriaceae.</title>
        <authorList>
            <person name="Plunkett G. III"/>
            <person name="Neeno-Eckwall E.C."/>
            <person name="Glasner J.D."/>
            <person name="Perna N.T."/>
        </authorList>
    </citation>
    <scope>NUCLEOTIDE SEQUENCE [LARGE SCALE GENOMIC DNA]</scope>
    <source>
        <strain evidence="6">ATCC 49490</strain>
    </source>
</reference>
<dbReference type="Pfam" id="PF17936">
    <property type="entry name" value="Big_6"/>
    <property type="match status" value="4"/>
</dbReference>
<feature type="domain" description="Bacterial Ig-like" evidence="3">
    <location>
        <begin position="575"/>
        <end position="664"/>
    </location>
</feature>
<feature type="domain" description="Bacterial Ig-like" evidence="3">
    <location>
        <begin position="467"/>
        <end position="560"/>
    </location>
</feature>
<keyword evidence="6" id="KW-1185">Reference proteome</keyword>
<dbReference type="NCBIfam" id="TIGR01965">
    <property type="entry name" value="VCBS_repeat"/>
    <property type="match status" value="3"/>
</dbReference>
<feature type="domain" description="Bacterial Ig-like" evidence="3">
    <location>
        <begin position="1099"/>
        <end position="1176"/>
    </location>
</feature>
<feature type="compositionally biased region" description="Gly residues" evidence="1">
    <location>
        <begin position="151"/>
        <end position="161"/>
    </location>
</feature>
<proteinExistence type="predicted"/>
<feature type="domain" description="Bacterial Ig" evidence="2">
    <location>
        <begin position="168"/>
        <end position="248"/>
    </location>
</feature>
<feature type="domain" description="Bacterial Ig-like" evidence="3">
    <location>
        <begin position="773"/>
        <end position="867"/>
    </location>
</feature>
<dbReference type="Pfam" id="PF22783">
    <property type="entry name" value="BapA_N"/>
    <property type="match status" value="1"/>
</dbReference>
<feature type="domain" description="Bacterial Ig-like" evidence="3">
    <location>
        <begin position="684"/>
        <end position="768"/>
    </location>
</feature>
<dbReference type="RefSeq" id="WP_038157328.1">
    <property type="nucleotide sequence ID" value="NZ_JMTB01000079.1"/>
</dbReference>
<feature type="region of interest" description="Disordered" evidence="1">
    <location>
        <begin position="1576"/>
        <end position="1609"/>
    </location>
</feature>
<evidence type="ECO:0000313" key="6">
    <source>
        <dbReference type="Proteomes" id="UP000028630"/>
    </source>
</evidence>
<feature type="domain" description="Bacterial Ig-like" evidence="3">
    <location>
        <begin position="365"/>
        <end position="448"/>
    </location>
</feature>
<dbReference type="InterPro" id="IPR055014">
    <property type="entry name" value="BapA_Bap-like_C"/>
</dbReference>
<dbReference type="Gene3D" id="3.30.420.430">
    <property type="match status" value="13"/>
</dbReference>
<feature type="compositionally biased region" description="Low complexity" evidence="1">
    <location>
        <begin position="1903"/>
        <end position="1916"/>
    </location>
</feature>
<dbReference type="Pfam" id="PF17963">
    <property type="entry name" value="Big_9"/>
    <property type="match status" value="1"/>
</dbReference>
<dbReference type="NCBIfam" id="NF033510">
    <property type="entry name" value="Ca_tandemer"/>
    <property type="match status" value="20"/>
</dbReference>
<feature type="region of interest" description="Disordered" evidence="1">
    <location>
        <begin position="480"/>
        <end position="499"/>
    </location>
</feature>
<feature type="compositionally biased region" description="Low complexity" evidence="1">
    <location>
        <begin position="986"/>
        <end position="1004"/>
    </location>
</feature>
<feature type="domain" description="Bacterial Ig-like" evidence="3">
    <location>
        <begin position="1794"/>
        <end position="1882"/>
    </location>
</feature>
<dbReference type="OrthoDB" id="8481600at2"/>
<dbReference type="InterPro" id="IPR010221">
    <property type="entry name" value="VCBS_dom"/>
</dbReference>
<dbReference type="NCBIfam" id="TIGR03661">
    <property type="entry name" value="T1SS_VCA0849"/>
    <property type="match status" value="1"/>
</dbReference>
<feature type="region of interest" description="Disordered" evidence="1">
    <location>
        <begin position="136"/>
        <end position="187"/>
    </location>
</feature>
<evidence type="ECO:0000256" key="1">
    <source>
        <dbReference type="SAM" id="MobiDB-lite"/>
    </source>
</evidence>
<dbReference type="InterPro" id="IPR041498">
    <property type="entry name" value="Big_6"/>
</dbReference>
<feature type="domain" description="Bacterial Ig-like" evidence="3">
    <location>
        <begin position="1387"/>
        <end position="1467"/>
    </location>
</feature>
<feature type="domain" description="Bacterial Ig-like" evidence="3">
    <location>
        <begin position="1486"/>
        <end position="1571"/>
    </location>
</feature>
<dbReference type="EMBL" id="JMTB01000079">
    <property type="protein sequence ID" value="KFC06544.1"/>
    <property type="molecule type" value="Genomic_DNA"/>
</dbReference>
<dbReference type="InterPro" id="IPR013783">
    <property type="entry name" value="Ig-like_fold"/>
</dbReference>
<feature type="region of interest" description="Disordered" evidence="1">
    <location>
        <begin position="983"/>
        <end position="1007"/>
    </location>
</feature>
<feature type="domain" description="Bacterial Ig-like" evidence="3">
    <location>
        <begin position="890"/>
        <end position="971"/>
    </location>
</feature>
<feature type="region of interest" description="Disordered" evidence="1">
    <location>
        <begin position="1898"/>
        <end position="1917"/>
    </location>
</feature>
<feature type="region of interest" description="Disordered" evidence="1">
    <location>
        <begin position="1787"/>
        <end position="1812"/>
    </location>
</feature>
<feature type="domain" description="Bacterial Ig-like" evidence="3">
    <location>
        <begin position="2090"/>
        <end position="2174"/>
    </location>
</feature>
<dbReference type="InterPro" id="IPR019960">
    <property type="entry name" value="T1SS_VCA0849"/>
</dbReference>
<evidence type="ECO:0000259" key="4">
    <source>
        <dbReference type="Pfam" id="PF22783"/>
    </source>
</evidence>
<dbReference type="Pfam" id="PF19077">
    <property type="entry name" value="Big_13"/>
    <property type="match status" value="17"/>
</dbReference>
<feature type="domain" description="Bacterial Ig-like" evidence="3">
    <location>
        <begin position="1595"/>
        <end position="1674"/>
    </location>
</feature>
<evidence type="ECO:0000259" key="3">
    <source>
        <dbReference type="Pfam" id="PF19077"/>
    </source>
</evidence>
<feature type="domain" description="Bacterial Ig" evidence="2">
    <location>
        <begin position="1285"/>
        <end position="1367"/>
    </location>
</feature>
<dbReference type="Proteomes" id="UP000028630">
    <property type="component" value="Unassembled WGS sequence"/>
</dbReference>
<dbReference type="NCBIfam" id="NF045619">
    <property type="entry name" value="adhes_GNV_Cterm"/>
    <property type="match status" value="1"/>
</dbReference>